<feature type="transmembrane region" description="Helical" evidence="2">
    <location>
        <begin position="105"/>
        <end position="127"/>
    </location>
</feature>
<keyword evidence="2" id="KW-1133">Transmembrane helix</keyword>
<name>A0AAN9YCP6_9PEZI</name>
<dbReference type="Proteomes" id="UP001320245">
    <property type="component" value="Unassembled WGS sequence"/>
</dbReference>
<comment type="caution">
    <text evidence="3">The sequence shown here is derived from an EMBL/GenBank/DDBJ whole genome shotgun (WGS) entry which is preliminary data.</text>
</comment>
<evidence type="ECO:0000256" key="1">
    <source>
        <dbReference type="SAM" id="MobiDB-lite"/>
    </source>
</evidence>
<dbReference type="AlphaFoldDB" id="A0AAN9YCP6"/>
<sequence>MADSSSEEVHNAPRENVRGAAANQQELSSQDRPRRFSQYAEANANPLPEIAVESVPEPSRNMEQLDCDDTASTHPVVEPDDPVDRRGSAVVYAGEAPSRFRRYRIWIIVGLVIAVIILTGTVVGVLVSKNNHGGGSGGNEHSYCVHGQHDFVVEQLLWQLLDHHQLDYYRSGLSSGSQHHLYIFVLGTVFHRAIIKGPNPVSFMNVVGGNGYNVRYYATDDATACCTYCYTQVTEGCDSWAWMGGFIGTACSMITGWKGSDSDDTCPQGHTTVNFQQTANNASQVGGVGPCATLVQHMPL</sequence>
<organism evidence="3 4">
    <name type="scientific">Cytospora paraplurivora</name>
    <dbReference type="NCBI Taxonomy" id="2898453"/>
    <lineage>
        <taxon>Eukaryota</taxon>
        <taxon>Fungi</taxon>
        <taxon>Dikarya</taxon>
        <taxon>Ascomycota</taxon>
        <taxon>Pezizomycotina</taxon>
        <taxon>Sordariomycetes</taxon>
        <taxon>Sordariomycetidae</taxon>
        <taxon>Diaporthales</taxon>
        <taxon>Cytosporaceae</taxon>
        <taxon>Cytospora</taxon>
    </lineage>
</organism>
<evidence type="ECO:0000313" key="3">
    <source>
        <dbReference type="EMBL" id="KAK7734672.1"/>
    </source>
</evidence>
<proteinExistence type="predicted"/>
<evidence type="ECO:0000256" key="2">
    <source>
        <dbReference type="SAM" id="Phobius"/>
    </source>
</evidence>
<protein>
    <submittedName>
        <fullName evidence="3">Uncharacterized protein</fullName>
    </submittedName>
</protein>
<keyword evidence="4" id="KW-1185">Reference proteome</keyword>
<accession>A0AAN9YCP6</accession>
<dbReference type="EMBL" id="JAJSPL020000042">
    <property type="protein sequence ID" value="KAK7734672.1"/>
    <property type="molecule type" value="Genomic_DNA"/>
</dbReference>
<evidence type="ECO:0000313" key="4">
    <source>
        <dbReference type="Proteomes" id="UP001320245"/>
    </source>
</evidence>
<keyword evidence="2" id="KW-0472">Membrane</keyword>
<reference evidence="3 4" key="1">
    <citation type="journal article" date="2023" name="PLoS ONE">
        <title>Cytospora paraplurivora sp. nov. isolated from orchards with fruit tree decline syndrome in Ontario, Canada.</title>
        <authorList>
            <person name="Ilyukhin E."/>
            <person name="Nguyen H.D.T."/>
            <person name="Castle A.J."/>
            <person name="Ellouze W."/>
        </authorList>
    </citation>
    <scope>NUCLEOTIDE SEQUENCE [LARGE SCALE GENOMIC DNA]</scope>
    <source>
        <strain evidence="3 4">FDS-564</strain>
    </source>
</reference>
<keyword evidence="2" id="KW-0812">Transmembrane</keyword>
<gene>
    <name evidence="3" type="ORF">SLS53_007775</name>
</gene>
<feature type="region of interest" description="Disordered" evidence="1">
    <location>
        <begin position="1"/>
        <end position="84"/>
    </location>
</feature>
<feature type="compositionally biased region" description="Basic and acidic residues" evidence="1">
    <location>
        <begin position="7"/>
        <end position="17"/>
    </location>
</feature>